<comment type="caution">
    <text evidence="4">The sequence shown here is derived from an EMBL/GenBank/DDBJ whole genome shotgun (WGS) entry which is preliminary data.</text>
</comment>
<feature type="domain" description="TonB-dependent receptor plug" evidence="3">
    <location>
        <begin position="149"/>
        <end position="256"/>
    </location>
</feature>
<dbReference type="InterPro" id="IPR037066">
    <property type="entry name" value="Plug_dom_sf"/>
</dbReference>
<gene>
    <name evidence="4" type="ORF">DW206_01755</name>
</gene>
<dbReference type="InterPro" id="IPR023996">
    <property type="entry name" value="TonB-dep_OMP_SusC/RagA"/>
</dbReference>
<evidence type="ECO:0000259" key="3">
    <source>
        <dbReference type="Pfam" id="PF07715"/>
    </source>
</evidence>
<dbReference type="EMBL" id="QRJR01000001">
    <property type="protein sequence ID" value="RHH52768.1"/>
    <property type="molecule type" value="Genomic_DNA"/>
</dbReference>
<evidence type="ECO:0000313" key="4">
    <source>
        <dbReference type="EMBL" id="RHH52768.1"/>
    </source>
</evidence>
<keyword evidence="1" id="KW-0472">Membrane</keyword>
<dbReference type="SUPFAM" id="SSF49464">
    <property type="entry name" value="Carboxypeptidase regulatory domain-like"/>
    <property type="match status" value="1"/>
</dbReference>
<dbReference type="InterPro" id="IPR008969">
    <property type="entry name" value="CarboxyPept-like_regulatory"/>
</dbReference>
<dbReference type="Pfam" id="PF07715">
    <property type="entry name" value="Plug"/>
    <property type="match status" value="1"/>
</dbReference>
<dbReference type="Gene3D" id="2.60.40.1120">
    <property type="entry name" value="Carboxypeptidase-like, regulatory domain"/>
    <property type="match status" value="1"/>
</dbReference>
<keyword evidence="4" id="KW-0675">Receptor</keyword>
<dbReference type="AlphaFoldDB" id="A0A3E5I6U0"/>
<comment type="similarity">
    <text evidence="1">Belongs to the TonB-dependent receptor family.</text>
</comment>
<keyword evidence="1" id="KW-0812">Transmembrane</keyword>
<keyword evidence="2" id="KW-0732">Signal</keyword>
<dbReference type="InterPro" id="IPR039426">
    <property type="entry name" value="TonB-dep_rcpt-like"/>
</dbReference>
<dbReference type="PROSITE" id="PS52016">
    <property type="entry name" value="TONB_DEPENDENT_REC_3"/>
    <property type="match status" value="1"/>
</dbReference>
<evidence type="ECO:0000256" key="1">
    <source>
        <dbReference type="PROSITE-ProRule" id="PRU01360"/>
    </source>
</evidence>
<dbReference type="Proteomes" id="UP000283329">
    <property type="component" value="Unassembled WGS sequence"/>
</dbReference>
<dbReference type="Pfam" id="PF13715">
    <property type="entry name" value="CarbopepD_reg_2"/>
    <property type="match status" value="1"/>
</dbReference>
<organism evidence="4 5">
    <name type="scientific">Bacteroides ovatus</name>
    <dbReference type="NCBI Taxonomy" id="28116"/>
    <lineage>
        <taxon>Bacteria</taxon>
        <taxon>Pseudomonadati</taxon>
        <taxon>Bacteroidota</taxon>
        <taxon>Bacteroidia</taxon>
        <taxon>Bacteroidales</taxon>
        <taxon>Bacteroidaceae</taxon>
        <taxon>Bacteroides</taxon>
    </lineage>
</organism>
<dbReference type="Gene3D" id="2.170.130.10">
    <property type="entry name" value="TonB-dependent receptor, plug domain"/>
    <property type="match status" value="1"/>
</dbReference>
<evidence type="ECO:0000256" key="2">
    <source>
        <dbReference type="SAM" id="SignalP"/>
    </source>
</evidence>
<dbReference type="GO" id="GO:0009279">
    <property type="term" value="C:cell outer membrane"/>
    <property type="evidence" value="ECO:0007669"/>
    <property type="project" value="UniProtKB-SubCell"/>
</dbReference>
<protein>
    <submittedName>
        <fullName evidence="4">TonB-dependent receptor</fullName>
    </submittedName>
</protein>
<keyword evidence="1" id="KW-0998">Cell outer membrane</keyword>
<sequence length="1062" mass="119339">MKLKKQSVRSWHIVPLGLAICFMSSYPFCAMADTTGPSISSDKNLTESVQQNQNTPTRTLTGTVIDASTGEALIGVNVRVKGTTVGTITDLDGNFSIKVTSKSELEVSYIGYKKQTVMVGDLGVLTIKMSSDNEMLDEVVVVGAGTQKKVSVTGAITTVKGATLKTPSSSLTSSLAGKLSGIVSITKSGEPGSTSDFYIRGINTFGGRATPLILLDGVEISAGDLNRIPAETIESFSLLKDASATAIYGNRGANGVMLVTTKNGIENTKARINVSLEASYFRPMNVVEFADGATFMRTYNEAAQARSLTKITNPKYSDEQIKYTELGTNPYVYPDVDWYDLIFKKGNFNQRANINLQGGGSRVTYYMSLQANHDTGLLDAPKDYFYNSNINNWSYTFQNNISYKVTNTTTLDLRMNAQIGNSKGPNYTTSDMYAKVMRANPVDFPAYYPQQEGDEGFIRFGMAEIKPGTFGVNPYAEMMSSFKETNFNTLNTSLSVNQNLKFITEGLSLKALVNFKNWSQSSYNRSIKPYFYKTKDGSWNADTNEYDTQLLQTGDPYLSQSGISRDTDQTFYFDARLDWKRSFGDHNLTAMMMYMMREYRHDVLPNRNQGYSGRITYDYANRYLLEFNFGYNGSERLASGTRFEFFPAASIGWVVSSEKFWEPLSQYVNHLKVRASYGLVGSDDFNGKAPHFLYQNQIGIGKAYDFWTGLPTNEQKRNGANFEILSIQDAGWEHVKKFDIGVDLSLFNQVNITFDYFHDVRDRILMSRASWPIMLGYWGSTPWSNIGEVTNSGVELSLNWSKQFGKDWAVDFRSNFTYNQNEYKYVDEPAYPYVWQTKTGKPLNTLTGYVAEGLFTSEEEIANWADQSQLGTNIMPGDIKYRDIDGNGRITEEDKVMLSPYNNIPRIQYGFGLNVTYKKLDFGVFFNGSAKRKIMIDSGFAPFLVSGGDGMEGETLARNLMQWIADDHWSVDNPNPNATYPRLGTTKSDVSNNTQASSYWVRNGNFLRFKTLEVGYRFPMCRVYFSGDNLAVFSPFKLWDPELSWNSYPLQRTFNLGVQFTF</sequence>
<dbReference type="InterPro" id="IPR012910">
    <property type="entry name" value="Plug_dom"/>
</dbReference>
<keyword evidence="1" id="KW-1134">Transmembrane beta strand</keyword>
<name>A0A3E5I6U0_BACOV</name>
<comment type="subcellular location">
    <subcellularLocation>
        <location evidence="1">Cell outer membrane</location>
        <topology evidence="1">Multi-pass membrane protein</topology>
    </subcellularLocation>
</comment>
<dbReference type="FunFam" id="2.170.130.10:FF:000003">
    <property type="entry name" value="SusC/RagA family TonB-linked outer membrane protein"/>
    <property type="match status" value="1"/>
</dbReference>
<dbReference type="FunFam" id="2.60.40.1120:FF:000003">
    <property type="entry name" value="Outer membrane protein Omp121"/>
    <property type="match status" value="1"/>
</dbReference>
<accession>A0A3E5I6U0</accession>
<dbReference type="SUPFAM" id="SSF56935">
    <property type="entry name" value="Porins"/>
    <property type="match status" value="1"/>
</dbReference>
<proteinExistence type="inferred from homology"/>
<dbReference type="NCBIfam" id="TIGR04056">
    <property type="entry name" value="OMP_RagA_SusC"/>
    <property type="match status" value="1"/>
</dbReference>
<dbReference type="InterPro" id="IPR023997">
    <property type="entry name" value="TonB-dep_OMP_SusC/RagA_CS"/>
</dbReference>
<keyword evidence="1" id="KW-0813">Transport</keyword>
<reference evidence="4 5" key="1">
    <citation type="submission" date="2018-08" db="EMBL/GenBank/DDBJ databases">
        <title>A genome reference for cultivated species of the human gut microbiota.</title>
        <authorList>
            <person name="Zou Y."/>
            <person name="Xue W."/>
            <person name="Luo G."/>
        </authorList>
    </citation>
    <scope>NUCLEOTIDE SEQUENCE [LARGE SCALE GENOMIC DNA]</scope>
    <source>
        <strain evidence="4 5">AM17-48</strain>
    </source>
</reference>
<dbReference type="NCBIfam" id="TIGR04057">
    <property type="entry name" value="SusC_RagA_signa"/>
    <property type="match status" value="1"/>
</dbReference>
<dbReference type="RefSeq" id="WP_115483762.1">
    <property type="nucleotide sequence ID" value="NZ_BAABYV010000001.1"/>
</dbReference>
<feature type="chain" id="PRO_5030076287" evidence="2">
    <location>
        <begin position="33"/>
        <end position="1062"/>
    </location>
</feature>
<evidence type="ECO:0000313" key="5">
    <source>
        <dbReference type="Proteomes" id="UP000283329"/>
    </source>
</evidence>
<feature type="signal peptide" evidence="2">
    <location>
        <begin position="1"/>
        <end position="32"/>
    </location>
</feature>